<keyword evidence="2" id="KW-1003">Cell membrane</keyword>
<dbReference type="PIRSF" id="PIRSF035875">
    <property type="entry name" value="RNase_BN"/>
    <property type="match status" value="1"/>
</dbReference>
<keyword evidence="4 6" id="KW-1133">Transmembrane helix</keyword>
<evidence type="ECO:0000313" key="8">
    <source>
        <dbReference type="Proteomes" id="UP000184241"/>
    </source>
</evidence>
<protein>
    <submittedName>
        <fullName evidence="7">Membrane protein</fullName>
    </submittedName>
</protein>
<dbReference type="RefSeq" id="WP_073019153.1">
    <property type="nucleotide sequence ID" value="NZ_FQXU01000006.1"/>
</dbReference>
<feature type="transmembrane region" description="Helical" evidence="6">
    <location>
        <begin position="35"/>
        <end position="56"/>
    </location>
</feature>
<accession>A0A1M5YI67</accession>
<feature type="transmembrane region" description="Helical" evidence="6">
    <location>
        <begin position="135"/>
        <end position="161"/>
    </location>
</feature>
<evidence type="ECO:0000256" key="3">
    <source>
        <dbReference type="ARBA" id="ARBA00022692"/>
    </source>
</evidence>
<proteinExistence type="predicted"/>
<evidence type="ECO:0000256" key="6">
    <source>
        <dbReference type="SAM" id="Phobius"/>
    </source>
</evidence>
<feature type="transmembrane region" description="Helical" evidence="6">
    <location>
        <begin position="246"/>
        <end position="266"/>
    </location>
</feature>
<name>A0A1M5YI67_9CLOT</name>
<organism evidence="7 8">
    <name type="scientific">Clostridium intestinale DSM 6191</name>
    <dbReference type="NCBI Taxonomy" id="1121320"/>
    <lineage>
        <taxon>Bacteria</taxon>
        <taxon>Bacillati</taxon>
        <taxon>Bacillota</taxon>
        <taxon>Clostridia</taxon>
        <taxon>Eubacteriales</taxon>
        <taxon>Clostridiaceae</taxon>
        <taxon>Clostridium</taxon>
    </lineage>
</organism>
<evidence type="ECO:0000256" key="1">
    <source>
        <dbReference type="ARBA" id="ARBA00004651"/>
    </source>
</evidence>
<dbReference type="Pfam" id="PF03631">
    <property type="entry name" value="Virul_fac_BrkB"/>
    <property type="match status" value="1"/>
</dbReference>
<evidence type="ECO:0000256" key="2">
    <source>
        <dbReference type="ARBA" id="ARBA00022475"/>
    </source>
</evidence>
<sequence>MKKDCFMDKNCLWSFIKKLIVRVNEDEIFALSAQLAYYLLLSFFPLLMLIMIIVGFSNISTTDTLKYLEGLLPINTYLLIESTVVEVLDGQKGQLLWFSVILSVWSSSSGFAAVIKGLNKAYGIKETRGYIKGTLISILCTIGVVLIIILTLFLVVFGGVIREFLIAKLPFDNIITFAWDILRFAILIFVMIFVFATLYHFAPCKRLKWHDALPGAVTTTLGWIVVSSLFSFYVNNFSNYSRFYGSLGAVIVLMTWLYITSVILLLGGEINAILME</sequence>
<dbReference type="PANTHER" id="PTHR30213:SF0">
    <property type="entry name" value="UPF0761 MEMBRANE PROTEIN YIHY"/>
    <property type="match status" value="1"/>
</dbReference>
<dbReference type="InterPro" id="IPR017039">
    <property type="entry name" value="Virul_fac_BrkB"/>
</dbReference>
<dbReference type="EMBL" id="FQXU01000006">
    <property type="protein sequence ID" value="SHI11751.1"/>
    <property type="molecule type" value="Genomic_DNA"/>
</dbReference>
<feature type="transmembrane region" description="Helical" evidence="6">
    <location>
        <begin position="95"/>
        <end position="115"/>
    </location>
</feature>
<feature type="transmembrane region" description="Helical" evidence="6">
    <location>
        <begin position="213"/>
        <end position="234"/>
    </location>
</feature>
<dbReference type="GO" id="GO:0005886">
    <property type="term" value="C:plasma membrane"/>
    <property type="evidence" value="ECO:0007669"/>
    <property type="project" value="UniProtKB-SubCell"/>
</dbReference>
<evidence type="ECO:0000256" key="4">
    <source>
        <dbReference type="ARBA" id="ARBA00022989"/>
    </source>
</evidence>
<keyword evidence="3 6" id="KW-0812">Transmembrane</keyword>
<comment type="subcellular location">
    <subcellularLocation>
        <location evidence="1">Cell membrane</location>
        <topology evidence="1">Multi-pass membrane protein</topology>
    </subcellularLocation>
</comment>
<dbReference type="PANTHER" id="PTHR30213">
    <property type="entry name" value="INNER MEMBRANE PROTEIN YHJD"/>
    <property type="match status" value="1"/>
</dbReference>
<keyword evidence="5 6" id="KW-0472">Membrane</keyword>
<evidence type="ECO:0000313" key="7">
    <source>
        <dbReference type="EMBL" id="SHI11751.1"/>
    </source>
</evidence>
<evidence type="ECO:0000256" key="5">
    <source>
        <dbReference type="ARBA" id="ARBA00023136"/>
    </source>
</evidence>
<gene>
    <name evidence="7" type="ORF">SAMN02745941_02026</name>
</gene>
<reference evidence="7 8" key="1">
    <citation type="submission" date="2016-11" db="EMBL/GenBank/DDBJ databases">
        <authorList>
            <person name="Jaros S."/>
            <person name="Januszkiewicz K."/>
            <person name="Wedrychowicz H."/>
        </authorList>
    </citation>
    <scope>NUCLEOTIDE SEQUENCE [LARGE SCALE GENOMIC DNA]</scope>
    <source>
        <strain evidence="7 8">DSM 6191</strain>
    </source>
</reference>
<dbReference type="AlphaFoldDB" id="A0A1M5YI67"/>
<dbReference type="Proteomes" id="UP000184241">
    <property type="component" value="Unassembled WGS sequence"/>
</dbReference>
<dbReference type="NCBIfam" id="TIGR00765">
    <property type="entry name" value="yihY_not_rbn"/>
    <property type="match status" value="1"/>
</dbReference>
<feature type="transmembrane region" description="Helical" evidence="6">
    <location>
        <begin position="181"/>
        <end position="201"/>
    </location>
</feature>